<comment type="similarity">
    <text evidence="1">Belongs to the ANT/ATPSC lysine N-methyltransferase family.</text>
</comment>
<dbReference type="InterPro" id="IPR029063">
    <property type="entry name" value="SAM-dependent_MTases_sf"/>
</dbReference>
<organism evidence="6 7">
    <name type="scientific">Galbula dea</name>
    <dbReference type="NCBI Taxonomy" id="1109041"/>
    <lineage>
        <taxon>Eukaryota</taxon>
        <taxon>Metazoa</taxon>
        <taxon>Chordata</taxon>
        <taxon>Craniata</taxon>
        <taxon>Vertebrata</taxon>
        <taxon>Euteleostomi</taxon>
        <taxon>Archelosauria</taxon>
        <taxon>Archosauria</taxon>
        <taxon>Dinosauria</taxon>
        <taxon>Saurischia</taxon>
        <taxon>Theropoda</taxon>
        <taxon>Coelurosauria</taxon>
        <taxon>Aves</taxon>
        <taxon>Neognathae</taxon>
        <taxon>Neoaves</taxon>
        <taxon>Telluraves</taxon>
        <taxon>Coraciimorphae</taxon>
        <taxon>Piciformes</taxon>
        <taxon>Galbulidae</taxon>
        <taxon>Galbula</taxon>
    </lineage>
</organism>
<dbReference type="GO" id="GO:0005739">
    <property type="term" value="C:mitochondrion"/>
    <property type="evidence" value="ECO:0007669"/>
    <property type="project" value="TreeGrafter"/>
</dbReference>
<evidence type="ECO:0000313" key="6">
    <source>
        <dbReference type="EMBL" id="NXI44511.1"/>
    </source>
</evidence>
<dbReference type="GO" id="GO:1905706">
    <property type="term" value="P:regulation of mitochondrial ATP synthesis coupled proton transport"/>
    <property type="evidence" value="ECO:0007669"/>
    <property type="project" value="TreeGrafter"/>
</dbReference>
<gene>
    <name evidence="6" type="primary">Fam173a</name>
    <name evidence="6" type="ORF">GALDEA_R04628</name>
</gene>
<dbReference type="GO" id="GO:0016279">
    <property type="term" value="F:protein-lysine N-methyltransferase activity"/>
    <property type="evidence" value="ECO:0007669"/>
    <property type="project" value="InterPro"/>
</dbReference>
<feature type="non-terminal residue" evidence="6">
    <location>
        <position position="1"/>
    </location>
</feature>
<dbReference type="EMBL" id="VWZX01008184">
    <property type="protein sequence ID" value="NXI44511.1"/>
    <property type="molecule type" value="Genomic_DNA"/>
</dbReference>
<feature type="non-terminal residue" evidence="6">
    <location>
        <position position="216"/>
    </location>
</feature>
<protein>
    <submittedName>
        <fullName evidence="6">F173A methyltransferase</fullName>
    </submittedName>
</protein>
<dbReference type="Gene3D" id="3.40.50.150">
    <property type="entry name" value="Vaccinia Virus protein VP39"/>
    <property type="match status" value="1"/>
</dbReference>
<evidence type="ECO:0000256" key="3">
    <source>
        <dbReference type="ARBA" id="ARBA00022679"/>
    </source>
</evidence>
<dbReference type="PANTHER" id="PTHR13610:SF5">
    <property type="entry name" value="ADENINE NUCLEOTIDE TRANSLOCASE LYSINE N-METHYLTRANSFERASE"/>
    <property type="match status" value="1"/>
</dbReference>
<keyword evidence="5" id="KW-1133">Transmembrane helix</keyword>
<dbReference type="OrthoDB" id="66144at2759"/>
<evidence type="ECO:0000256" key="1">
    <source>
        <dbReference type="ARBA" id="ARBA00010633"/>
    </source>
</evidence>
<accession>A0A7K9TA16</accession>
<dbReference type="PANTHER" id="PTHR13610">
    <property type="entry name" value="METHYLTRANSFERASE DOMAIN-CONTAINING PROTEIN"/>
    <property type="match status" value="1"/>
</dbReference>
<sequence>MDPEPPEELGAGPWGGSDGVRLGWSGLLELAVASGVAAWATWAALLMPGFRRVPLRLQVPFQPSGPRQVANALALLQGRPGKTVDLGSGDGRLVVEAYKQGLRPAVGYELNPWLLCLSNYRAWKAGYHGKVSFLKKDLWKVNLSDCYNVIVFLAPSVKPPLATKLLAELPDEARVVAGRFPFPSWTPSSTLGQGLEQVWAYDMKEVRRAAQSSTQG</sequence>
<evidence type="ECO:0000256" key="4">
    <source>
        <dbReference type="ARBA" id="ARBA00022691"/>
    </source>
</evidence>
<dbReference type="GO" id="GO:0032259">
    <property type="term" value="P:methylation"/>
    <property type="evidence" value="ECO:0007669"/>
    <property type="project" value="UniProtKB-KW"/>
</dbReference>
<dbReference type="Proteomes" id="UP000566440">
    <property type="component" value="Unassembled WGS sequence"/>
</dbReference>
<dbReference type="SUPFAM" id="SSF53335">
    <property type="entry name" value="S-adenosyl-L-methionine-dependent methyltransferases"/>
    <property type="match status" value="1"/>
</dbReference>
<feature type="transmembrane region" description="Helical" evidence="5">
    <location>
        <begin position="22"/>
        <end position="46"/>
    </location>
</feature>
<keyword evidence="7" id="KW-1185">Reference proteome</keyword>
<keyword evidence="3 6" id="KW-0808">Transferase</keyword>
<comment type="caution">
    <text evidence="6">The sequence shown here is derived from an EMBL/GenBank/DDBJ whole genome shotgun (WGS) entry which is preliminary data.</text>
</comment>
<evidence type="ECO:0000256" key="2">
    <source>
        <dbReference type="ARBA" id="ARBA00022603"/>
    </source>
</evidence>
<keyword evidence="5" id="KW-0812">Transmembrane</keyword>
<dbReference type="InterPro" id="IPR026170">
    <property type="entry name" value="FAM173A/B"/>
</dbReference>
<name>A0A7K9TA16_9PICI</name>
<evidence type="ECO:0000313" key="7">
    <source>
        <dbReference type="Proteomes" id="UP000566440"/>
    </source>
</evidence>
<dbReference type="AlphaFoldDB" id="A0A7K9TA16"/>
<keyword evidence="2 6" id="KW-0489">Methyltransferase</keyword>
<evidence type="ECO:0000256" key="5">
    <source>
        <dbReference type="SAM" id="Phobius"/>
    </source>
</evidence>
<proteinExistence type="inferred from homology"/>
<keyword evidence="5" id="KW-0472">Membrane</keyword>
<reference evidence="6 7" key="1">
    <citation type="submission" date="2019-09" db="EMBL/GenBank/DDBJ databases">
        <title>Bird 10,000 Genomes (B10K) Project - Family phase.</title>
        <authorList>
            <person name="Zhang G."/>
        </authorList>
    </citation>
    <scope>NUCLEOTIDE SEQUENCE [LARGE SCALE GENOMIC DNA]</scope>
    <source>
        <strain evidence="6">B10K-DU-001-62</strain>
        <tissue evidence="6">Muscle</tissue>
    </source>
</reference>
<keyword evidence="4" id="KW-0949">S-adenosyl-L-methionine</keyword>